<feature type="transmembrane region" description="Helical" evidence="1">
    <location>
        <begin position="160"/>
        <end position="181"/>
    </location>
</feature>
<accession>A0A1E3VZM7</accession>
<feature type="transmembrane region" description="Helical" evidence="1">
    <location>
        <begin position="135"/>
        <end position="154"/>
    </location>
</feature>
<feature type="transmembrane region" description="Helical" evidence="1">
    <location>
        <begin position="109"/>
        <end position="128"/>
    </location>
</feature>
<keyword evidence="4" id="KW-1185">Reference proteome</keyword>
<keyword evidence="1" id="KW-1133">Transmembrane helix</keyword>
<dbReference type="PANTHER" id="PTHR22911">
    <property type="entry name" value="ACYL-MALONYL CONDENSING ENZYME-RELATED"/>
    <property type="match status" value="1"/>
</dbReference>
<dbReference type="InterPro" id="IPR000620">
    <property type="entry name" value="EamA_dom"/>
</dbReference>
<evidence type="ECO:0000313" key="4">
    <source>
        <dbReference type="Proteomes" id="UP000094501"/>
    </source>
</evidence>
<keyword evidence="1" id="KW-0812">Transmembrane</keyword>
<feature type="transmembrane region" description="Helical" evidence="1">
    <location>
        <begin position="82"/>
        <end position="103"/>
    </location>
</feature>
<reference evidence="3 4" key="1">
    <citation type="journal article" date="2016" name="Environ. Microbiol.">
        <title>New Methyloceanibacter diversity from North Sea sediments includes methanotroph containing solely the soluble methane monooxygenase.</title>
        <authorList>
            <person name="Vekeman B."/>
            <person name="Kerckhof F.M."/>
            <person name="Cremers G."/>
            <person name="de Vos P."/>
            <person name="Vandamme P."/>
            <person name="Boon N."/>
            <person name="Op den Camp H.J."/>
            <person name="Heylen K."/>
        </authorList>
    </citation>
    <scope>NUCLEOTIDE SEQUENCE [LARGE SCALE GENOMIC DNA]</scope>
    <source>
        <strain evidence="3 4">R-67174</strain>
    </source>
</reference>
<dbReference type="PANTHER" id="PTHR22911:SF103">
    <property type="entry name" value="BLR2811 PROTEIN"/>
    <property type="match status" value="1"/>
</dbReference>
<protein>
    <recommendedName>
        <fullName evidence="2">EamA domain-containing protein</fullName>
    </recommendedName>
</protein>
<feature type="domain" description="EamA" evidence="2">
    <location>
        <begin position="16"/>
        <end position="150"/>
    </location>
</feature>
<dbReference type="InterPro" id="IPR037185">
    <property type="entry name" value="EmrE-like"/>
</dbReference>
<evidence type="ECO:0000259" key="2">
    <source>
        <dbReference type="Pfam" id="PF00892"/>
    </source>
</evidence>
<feature type="transmembrane region" description="Helical" evidence="1">
    <location>
        <begin position="14"/>
        <end position="31"/>
    </location>
</feature>
<feature type="transmembrane region" description="Helical" evidence="1">
    <location>
        <begin position="273"/>
        <end position="291"/>
    </location>
</feature>
<proteinExistence type="predicted"/>
<evidence type="ECO:0000313" key="3">
    <source>
        <dbReference type="EMBL" id="ODR98982.1"/>
    </source>
</evidence>
<dbReference type="STRING" id="1774968.AUC68_07455"/>
<feature type="transmembrane region" description="Helical" evidence="1">
    <location>
        <begin position="193"/>
        <end position="210"/>
    </location>
</feature>
<evidence type="ECO:0000256" key="1">
    <source>
        <dbReference type="SAM" id="Phobius"/>
    </source>
</evidence>
<feature type="domain" description="EamA" evidence="2">
    <location>
        <begin position="159"/>
        <end position="290"/>
    </location>
</feature>
<dbReference type="GO" id="GO:0016020">
    <property type="term" value="C:membrane"/>
    <property type="evidence" value="ECO:0007669"/>
    <property type="project" value="InterPro"/>
</dbReference>
<keyword evidence="1" id="KW-0472">Membrane</keyword>
<dbReference type="EMBL" id="LPWG01000012">
    <property type="protein sequence ID" value="ODR98982.1"/>
    <property type="molecule type" value="Genomic_DNA"/>
</dbReference>
<comment type="caution">
    <text evidence="3">The sequence shown here is derived from an EMBL/GenBank/DDBJ whole genome shotgun (WGS) entry which is preliminary data.</text>
</comment>
<gene>
    <name evidence="3" type="ORF">AUC68_07455</name>
</gene>
<feature type="transmembrane region" description="Helical" evidence="1">
    <location>
        <begin position="51"/>
        <end position="70"/>
    </location>
</feature>
<feature type="transmembrane region" description="Helical" evidence="1">
    <location>
        <begin position="216"/>
        <end position="236"/>
    </location>
</feature>
<dbReference type="AlphaFoldDB" id="A0A1E3VZM7"/>
<sequence length="317" mass="35121">MAPRVVSNPYQSQAVKAIGLMVLATICLAALDTTAKYLTDIQRVPVAQVVWLRFLWHVVFSAVFLWPFALQPSLRSKKPGIQFIRSCLMILTTALNFVALKYLQLDQNIAIFFLMPLLVAALSGPLLGEWVGWHRALAIFAGFIGVLVVMHPGIGDVHWAMLFTLGATFGYALFNIATRYLAAYDPPAVTQTYTPLVGVLIMTPFGLMQWESPDHWWVWLLFASLGFWGGLGHWIIILAHRLAPAGVLAPYIYLGLVWMSAFGLLIFGDVPTWWTLAGAAIVILAGLYLLARERLAEGRAEKQPGTRRAGSEFDPPQ</sequence>
<dbReference type="SUPFAM" id="SSF103481">
    <property type="entry name" value="Multidrug resistance efflux transporter EmrE"/>
    <property type="match status" value="2"/>
</dbReference>
<dbReference type="Proteomes" id="UP000094501">
    <property type="component" value="Unassembled WGS sequence"/>
</dbReference>
<feature type="transmembrane region" description="Helical" evidence="1">
    <location>
        <begin position="248"/>
        <end position="267"/>
    </location>
</feature>
<name>A0A1E3VZM7_9HYPH</name>
<dbReference type="RefSeq" id="WP_069437700.1">
    <property type="nucleotide sequence ID" value="NZ_LPWG01000012.1"/>
</dbReference>
<dbReference type="OrthoDB" id="9815809at2"/>
<organism evidence="3 4">
    <name type="scientific">Methyloceanibacter methanicus</name>
    <dbReference type="NCBI Taxonomy" id="1774968"/>
    <lineage>
        <taxon>Bacteria</taxon>
        <taxon>Pseudomonadati</taxon>
        <taxon>Pseudomonadota</taxon>
        <taxon>Alphaproteobacteria</taxon>
        <taxon>Hyphomicrobiales</taxon>
        <taxon>Hyphomicrobiaceae</taxon>
        <taxon>Methyloceanibacter</taxon>
    </lineage>
</organism>
<dbReference type="Pfam" id="PF00892">
    <property type="entry name" value="EamA"/>
    <property type="match status" value="2"/>
</dbReference>